<dbReference type="AlphaFoldDB" id="A0A9D7XW65"/>
<reference evidence="1 2" key="1">
    <citation type="submission" date="2020-10" db="EMBL/GenBank/DDBJ databases">
        <title>Connecting structure to function with the recovery of over 1000 high-quality activated sludge metagenome-assembled genomes encoding full-length rRNA genes using long-read sequencing.</title>
        <authorList>
            <person name="Singleton C.M."/>
            <person name="Petriglieri F."/>
            <person name="Kristensen J.M."/>
            <person name="Kirkegaard R.H."/>
            <person name="Michaelsen T.Y."/>
            <person name="Andersen M.H."/>
            <person name="Karst S.M."/>
            <person name="Dueholm M.S."/>
            <person name="Nielsen P.H."/>
            <person name="Albertsen M."/>
        </authorList>
    </citation>
    <scope>NUCLEOTIDE SEQUENCE [LARGE SCALE GENOMIC DNA]</scope>
    <source>
        <strain evidence="1">Ribe_18-Q3-R11-54_MAXAC.273</strain>
    </source>
</reference>
<accession>A0A9D7XW65</accession>
<name>A0A9D7XW65_9BACT</name>
<gene>
    <name evidence="1" type="ORF">IPP15_23985</name>
</gene>
<evidence type="ECO:0000313" key="1">
    <source>
        <dbReference type="EMBL" id="MBK9985362.1"/>
    </source>
</evidence>
<sequence>MDSIMQNKPRGNGNTYRMRVLSKPDIIQAGKQVVFSFTPQIVGKETEPVPLDVDHGYEMHLIMISNDLSWFELRHPGLSDLGTYEQNFSFEKGGVYNLFAEYKPTGSIDTVQVKTIGVNGGSVKSVTFSEPRLTSMALPYSVILSPGEGGKFESGKMQTILAAITKNGEVIDPNTLGDYLGGKGHMVIINIYDKAFLHVYPVVENGNLVFHTMFAKPGLYRAWLQFQTDNIVRTSDFVIQVEETIEKSNE</sequence>
<organism evidence="1 2">
    <name type="scientific">Candidatus Opimibacter skivensis</name>
    <dbReference type="NCBI Taxonomy" id="2982028"/>
    <lineage>
        <taxon>Bacteria</taxon>
        <taxon>Pseudomonadati</taxon>
        <taxon>Bacteroidota</taxon>
        <taxon>Saprospiria</taxon>
        <taxon>Saprospirales</taxon>
        <taxon>Saprospiraceae</taxon>
        <taxon>Candidatus Opimibacter</taxon>
    </lineage>
</organism>
<dbReference type="Proteomes" id="UP000808337">
    <property type="component" value="Unassembled WGS sequence"/>
</dbReference>
<protein>
    <submittedName>
        <fullName evidence="1">Uncharacterized protein</fullName>
    </submittedName>
</protein>
<dbReference type="EMBL" id="JADKGY010000035">
    <property type="protein sequence ID" value="MBK9985362.1"/>
    <property type="molecule type" value="Genomic_DNA"/>
</dbReference>
<proteinExistence type="predicted"/>
<comment type="caution">
    <text evidence="1">The sequence shown here is derived from an EMBL/GenBank/DDBJ whole genome shotgun (WGS) entry which is preliminary data.</text>
</comment>
<evidence type="ECO:0000313" key="2">
    <source>
        <dbReference type="Proteomes" id="UP000808337"/>
    </source>
</evidence>